<name>V4PBZ9_9CAUL</name>
<feature type="compositionally biased region" description="Basic and acidic residues" evidence="1">
    <location>
        <begin position="1"/>
        <end position="21"/>
    </location>
</feature>
<feature type="region of interest" description="Disordered" evidence="1">
    <location>
        <begin position="1"/>
        <end position="27"/>
    </location>
</feature>
<dbReference type="PATRIC" id="fig|1121022.4.peg.2145"/>
<organism evidence="2 3">
    <name type="scientific">Asticcacaulis benevestitus DSM 16100 = ATCC BAA-896</name>
    <dbReference type="NCBI Taxonomy" id="1121022"/>
    <lineage>
        <taxon>Bacteria</taxon>
        <taxon>Pseudomonadati</taxon>
        <taxon>Pseudomonadota</taxon>
        <taxon>Alphaproteobacteria</taxon>
        <taxon>Caulobacterales</taxon>
        <taxon>Caulobacteraceae</taxon>
        <taxon>Asticcacaulis</taxon>
    </lineage>
</organism>
<reference evidence="2 3" key="1">
    <citation type="journal article" date="2014" name="Nature">
        <title>Sequential evolution of bacterial morphology by co-option of a developmental regulator.</title>
        <authorList>
            <person name="Jiang C."/>
            <person name="Brown P.J."/>
            <person name="Ducret A."/>
            <person name="Brun Y.V."/>
        </authorList>
    </citation>
    <scope>NUCLEOTIDE SEQUENCE [LARGE SCALE GENOMIC DNA]</scope>
    <source>
        <strain evidence="2 3">DSM 16100</strain>
    </source>
</reference>
<evidence type="ECO:0000256" key="1">
    <source>
        <dbReference type="SAM" id="MobiDB-lite"/>
    </source>
</evidence>
<evidence type="ECO:0000313" key="2">
    <source>
        <dbReference type="EMBL" id="ESQ91457.1"/>
    </source>
</evidence>
<dbReference type="AlphaFoldDB" id="V4PBZ9"/>
<dbReference type="EMBL" id="AWGB01000017">
    <property type="protein sequence ID" value="ESQ91457.1"/>
    <property type="molecule type" value="Genomic_DNA"/>
</dbReference>
<dbReference type="Pfam" id="PF16252">
    <property type="entry name" value="DUF4908"/>
    <property type="match status" value="1"/>
</dbReference>
<keyword evidence="3" id="KW-1185">Reference proteome</keyword>
<evidence type="ECO:0008006" key="4">
    <source>
        <dbReference type="Google" id="ProtNLM"/>
    </source>
</evidence>
<dbReference type="InterPro" id="IPR032591">
    <property type="entry name" value="DUF4908"/>
</dbReference>
<gene>
    <name evidence="2" type="ORF">ABENE_10615</name>
</gene>
<comment type="caution">
    <text evidence="2">The sequence shown here is derived from an EMBL/GenBank/DDBJ whole genome shotgun (WGS) entry which is preliminary data.</text>
</comment>
<evidence type="ECO:0000313" key="3">
    <source>
        <dbReference type="Proteomes" id="UP000017837"/>
    </source>
</evidence>
<proteinExistence type="predicted"/>
<dbReference type="eggNOG" id="ENOG5031GKB">
    <property type="taxonomic scope" value="Bacteria"/>
</dbReference>
<accession>V4PBZ9</accession>
<dbReference type="Proteomes" id="UP000017837">
    <property type="component" value="Unassembled WGS sequence"/>
</dbReference>
<protein>
    <recommendedName>
        <fullName evidence="4">DUF4908 domain-containing protein</fullName>
    </recommendedName>
</protein>
<sequence>MAEGPRSLKEAMFGKKGKDAKSSSTPAVAHFTSEDGESFVLDQSGKSVFVRFDGDDEVWLLTPTQGPKGDVIYKNDVGEPVLKSTRWGGMILFSDDRPTGDPVAVTGKAESFTPGKMSPGLLFQSLVRASRRVSLAVGRNFRFDAPDVTPGADYLYADAADVTAQALVRVSQQNRGRKILEPIHSVEFVEGRPPSATVQNGVLVMKLDTSRGTWGGRVSSKRIFNVVLASYTIGGR</sequence>